<evidence type="ECO:0000313" key="5">
    <source>
        <dbReference type="Proteomes" id="UP000499080"/>
    </source>
</evidence>
<evidence type="ECO:0000313" key="4">
    <source>
        <dbReference type="EMBL" id="GBO32399.1"/>
    </source>
</evidence>
<name>A0A4Y2W4U2_ARAVE</name>
<dbReference type="InterPro" id="IPR055472">
    <property type="entry name" value="DUF7044"/>
</dbReference>
<organism evidence="4 5">
    <name type="scientific">Araneus ventricosus</name>
    <name type="common">Orbweaver spider</name>
    <name type="synonym">Epeira ventricosa</name>
    <dbReference type="NCBI Taxonomy" id="182803"/>
    <lineage>
        <taxon>Eukaryota</taxon>
        <taxon>Metazoa</taxon>
        <taxon>Ecdysozoa</taxon>
        <taxon>Arthropoda</taxon>
        <taxon>Chelicerata</taxon>
        <taxon>Arachnida</taxon>
        <taxon>Araneae</taxon>
        <taxon>Araneomorphae</taxon>
        <taxon>Entelegynae</taxon>
        <taxon>Araneoidea</taxon>
        <taxon>Araneidae</taxon>
        <taxon>Araneus</taxon>
    </lineage>
</organism>
<dbReference type="Proteomes" id="UP000499080">
    <property type="component" value="Unassembled WGS sequence"/>
</dbReference>
<dbReference type="AlphaFoldDB" id="A0A4Y2W4U2"/>
<sequence>TGGEDCMRCFHLTLKAPNIIQIHTEGLGKCYTKEEAVKATCPDDRAVHERKFKEIMLYRKQDLTSTLASDHTFCPISGKFRFTYTASNGEFRCDQTMSELSNCPDGNTLGVKFRQCSFPDMVVSACSDHGCNDQSVERIKTAWSGSSVSKHMENSPVLVISSSLVVISFNEMTSEHEKNDDEPEEKPASVQENFQSFVL</sequence>
<dbReference type="Pfam" id="PF23069">
    <property type="entry name" value="DUF7042"/>
    <property type="match status" value="1"/>
</dbReference>
<dbReference type="EMBL" id="BGPR01055848">
    <property type="protein sequence ID" value="GBO32399.1"/>
    <property type="molecule type" value="Genomic_DNA"/>
</dbReference>
<feature type="non-terminal residue" evidence="4">
    <location>
        <position position="1"/>
    </location>
</feature>
<dbReference type="PANTHER" id="PTHR22255">
    <property type="entry name" value="LP06548P"/>
    <property type="match status" value="1"/>
</dbReference>
<accession>A0A4Y2W4U2</accession>
<gene>
    <name evidence="4" type="ORF">AVEN_8173_1</name>
</gene>
<feature type="region of interest" description="Disordered" evidence="1">
    <location>
        <begin position="173"/>
        <end position="199"/>
    </location>
</feature>
<evidence type="ECO:0000259" key="3">
    <source>
        <dbReference type="Pfam" id="PF23071"/>
    </source>
</evidence>
<comment type="caution">
    <text evidence="4">The sequence shown here is derived from an EMBL/GenBank/DDBJ whole genome shotgun (WGS) entry which is preliminary data.</text>
</comment>
<dbReference type="PANTHER" id="PTHR22255:SF4">
    <property type="entry name" value="CATION-INDEPENDENT MANNOSE-6-PHOSPHATE RECEPTOR"/>
    <property type="match status" value="1"/>
</dbReference>
<protein>
    <submittedName>
        <fullName evidence="4">Uncharacterized protein</fullName>
    </submittedName>
</protein>
<dbReference type="Pfam" id="PF23071">
    <property type="entry name" value="DUF7044"/>
    <property type="match status" value="1"/>
</dbReference>
<dbReference type="InterPro" id="IPR055470">
    <property type="entry name" value="DUF7042"/>
</dbReference>
<feature type="domain" description="DUF7042" evidence="2">
    <location>
        <begin position="71"/>
        <end position="120"/>
    </location>
</feature>
<feature type="compositionally biased region" description="Polar residues" evidence="1">
    <location>
        <begin position="190"/>
        <end position="199"/>
    </location>
</feature>
<dbReference type="OrthoDB" id="6410927at2759"/>
<reference evidence="4 5" key="1">
    <citation type="journal article" date="2019" name="Sci. Rep.">
        <title>Orb-weaving spider Araneus ventricosus genome elucidates the spidroin gene catalogue.</title>
        <authorList>
            <person name="Kono N."/>
            <person name="Nakamura H."/>
            <person name="Ohtoshi R."/>
            <person name="Moran D.A.P."/>
            <person name="Shinohara A."/>
            <person name="Yoshida Y."/>
            <person name="Fujiwara M."/>
            <person name="Mori M."/>
            <person name="Tomita M."/>
            <person name="Arakawa K."/>
        </authorList>
    </citation>
    <scope>NUCLEOTIDE SEQUENCE [LARGE SCALE GENOMIC DNA]</scope>
</reference>
<evidence type="ECO:0000256" key="1">
    <source>
        <dbReference type="SAM" id="MobiDB-lite"/>
    </source>
</evidence>
<proteinExistence type="predicted"/>
<evidence type="ECO:0000259" key="2">
    <source>
        <dbReference type="Pfam" id="PF23069"/>
    </source>
</evidence>
<keyword evidence="5" id="KW-1185">Reference proteome</keyword>
<feature type="domain" description="DUF7044" evidence="3">
    <location>
        <begin position="3"/>
        <end position="44"/>
    </location>
</feature>